<evidence type="ECO:0000313" key="3">
    <source>
        <dbReference type="Proteomes" id="UP000178724"/>
    </source>
</evidence>
<dbReference type="InterPro" id="IPR000780">
    <property type="entry name" value="CheR_MeTrfase"/>
</dbReference>
<dbReference type="EMBL" id="METM01000016">
    <property type="protein sequence ID" value="OGB89998.1"/>
    <property type="molecule type" value="Genomic_DNA"/>
</dbReference>
<name>A0A1F4Q228_UNCSA</name>
<dbReference type="Pfam" id="PF01739">
    <property type="entry name" value="CheR"/>
    <property type="match status" value="1"/>
</dbReference>
<comment type="caution">
    <text evidence="2">The sequence shown here is derived from an EMBL/GenBank/DDBJ whole genome shotgun (WGS) entry which is preliminary data.</text>
</comment>
<dbReference type="Gene3D" id="3.40.50.150">
    <property type="entry name" value="Vaccinia Virus protein VP39"/>
    <property type="match status" value="1"/>
</dbReference>
<protein>
    <recommendedName>
        <fullName evidence="1">CheR-type methyltransferase domain-containing protein</fullName>
    </recommendedName>
</protein>
<dbReference type="InterPro" id="IPR022642">
    <property type="entry name" value="CheR_C"/>
</dbReference>
<dbReference type="PROSITE" id="PS50123">
    <property type="entry name" value="CHER"/>
    <property type="match status" value="1"/>
</dbReference>
<accession>A0A1F4Q228</accession>
<evidence type="ECO:0000259" key="1">
    <source>
        <dbReference type="PROSITE" id="PS50123"/>
    </source>
</evidence>
<dbReference type="SUPFAM" id="SSF53335">
    <property type="entry name" value="S-adenosyl-L-methionine-dependent methyltransferases"/>
    <property type="match status" value="1"/>
</dbReference>
<dbReference type="CDD" id="cd02440">
    <property type="entry name" value="AdoMet_MTases"/>
    <property type="match status" value="1"/>
</dbReference>
<dbReference type="Proteomes" id="UP000178724">
    <property type="component" value="Unassembled WGS sequence"/>
</dbReference>
<dbReference type="AlphaFoldDB" id="A0A1F4Q228"/>
<feature type="domain" description="CheR-type methyltransferase" evidence="1">
    <location>
        <begin position="11"/>
        <end position="196"/>
    </location>
</feature>
<proteinExistence type="predicted"/>
<dbReference type="InterPro" id="IPR029063">
    <property type="entry name" value="SAM-dependent_MTases_sf"/>
</dbReference>
<evidence type="ECO:0000313" key="2">
    <source>
        <dbReference type="EMBL" id="OGB89998.1"/>
    </source>
</evidence>
<sequence>MKIGDTLYYQSSFFRPGIPHNRIVAEIAERAKKQSGPVRILDIGCAAGQNAFSVAALAAKTHPQAKVEIVGIDHNQVPIEQANDPGHVYSVDCFEAENVGKQLMPNDYFRPHGAKTTSAGIPIKEYAAEITVGPKLRKYTSFVVWNILKAPFNEKDFDYIFLFNLLMHFTEAERDLVIKHAITSLKTGGALVLESSGCINCRIFDEYYNWRTDFAAAAGLRPEDGRPGLQMNSNYYWKPGLSLYRKIVIRFKAAAQRFSRLFL</sequence>
<organism evidence="2 3">
    <name type="scientific">candidate division WOR-1 bacterium RIFCSPHIGHO2_01_FULL_53_15</name>
    <dbReference type="NCBI Taxonomy" id="1802564"/>
    <lineage>
        <taxon>Bacteria</taxon>
        <taxon>Bacillati</taxon>
        <taxon>Saganbacteria</taxon>
    </lineage>
</organism>
<dbReference type="GO" id="GO:0008757">
    <property type="term" value="F:S-adenosylmethionine-dependent methyltransferase activity"/>
    <property type="evidence" value="ECO:0007669"/>
    <property type="project" value="InterPro"/>
</dbReference>
<gene>
    <name evidence="2" type="ORF">A2625_01480</name>
</gene>
<reference evidence="2 3" key="1">
    <citation type="journal article" date="2016" name="Nat. Commun.">
        <title>Thousands of microbial genomes shed light on interconnected biogeochemical processes in an aquifer system.</title>
        <authorList>
            <person name="Anantharaman K."/>
            <person name="Brown C.T."/>
            <person name="Hug L.A."/>
            <person name="Sharon I."/>
            <person name="Castelle C.J."/>
            <person name="Probst A.J."/>
            <person name="Thomas B.C."/>
            <person name="Singh A."/>
            <person name="Wilkins M.J."/>
            <person name="Karaoz U."/>
            <person name="Brodie E.L."/>
            <person name="Williams K.H."/>
            <person name="Hubbard S.S."/>
            <person name="Banfield J.F."/>
        </authorList>
    </citation>
    <scope>NUCLEOTIDE SEQUENCE [LARGE SCALE GENOMIC DNA]</scope>
</reference>